<protein>
    <submittedName>
        <fullName evidence="2">Gliding motility-associated-like protein</fullName>
    </submittedName>
</protein>
<reference evidence="2 3" key="1">
    <citation type="submission" date="2018-09" db="EMBL/GenBank/DDBJ databases">
        <title>Genomic Encyclopedia of Archaeal and Bacterial Type Strains, Phase II (KMG-II): from individual species to whole genera.</title>
        <authorList>
            <person name="Goeker M."/>
        </authorList>
    </citation>
    <scope>NUCLEOTIDE SEQUENCE [LARGE SCALE GENOMIC DNA]</scope>
    <source>
        <strain evidence="2 3">DSM 27148</strain>
    </source>
</reference>
<feature type="chain" id="PRO_5019544758" evidence="1">
    <location>
        <begin position="23"/>
        <end position="427"/>
    </location>
</feature>
<organism evidence="2 3">
    <name type="scientific">Mangrovibacterium diazotrophicum</name>
    <dbReference type="NCBI Taxonomy" id="1261403"/>
    <lineage>
        <taxon>Bacteria</taxon>
        <taxon>Pseudomonadati</taxon>
        <taxon>Bacteroidota</taxon>
        <taxon>Bacteroidia</taxon>
        <taxon>Marinilabiliales</taxon>
        <taxon>Prolixibacteraceae</taxon>
        <taxon>Mangrovibacterium</taxon>
    </lineage>
</organism>
<dbReference type="InterPro" id="IPR013783">
    <property type="entry name" value="Ig-like_fold"/>
</dbReference>
<evidence type="ECO:0000256" key="1">
    <source>
        <dbReference type="SAM" id="SignalP"/>
    </source>
</evidence>
<dbReference type="EMBL" id="RAPN01000001">
    <property type="protein sequence ID" value="RKD91220.1"/>
    <property type="molecule type" value="Genomic_DNA"/>
</dbReference>
<dbReference type="InterPro" id="IPR035986">
    <property type="entry name" value="PKD_dom_sf"/>
</dbReference>
<dbReference type="AlphaFoldDB" id="A0A419W727"/>
<keyword evidence="3" id="KW-1185">Reference proteome</keyword>
<evidence type="ECO:0000313" key="3">
    <source>
        <dbReference type="Proteomes" id="UP000283387"/>
    </source>
</evidence>
<gene>
    <name evidence="2" type="ORF">BC643_1569</name>
</gene>
<dbReference type="SUPFAM" id="SSF49299">
    <property type="entry name" value="PKD domain"/>
    <property type="match status" value="1"/>
</dbReference>
<accession>A0A419W727</accession>
<keyword evidence="1" id="KW-0732">Signal</keyword>
<name>A0A419W727_9BACT</name>
<feature type="signal peptide" evidence="1">
    <location>
        <begin position="1"/>
        <end position="22"/>
    </location>
</feature>
<dbReference type="Pfam" id="PF13585">
    <property type="entry name" value="CHU_C"/>
    <property type="match status" value="1"/>
</dbReference>
<dbReference type="OrthoDB" id="1123245at2"/>
<comment type="caution">
    <text evidence="2">The sequence shown here is derived from an EMBL/GenBank/DDBJ whole genome shotgun (WGS) entry which is preliminary data.</text>
</comment>
<dbReference type="InterPro" id="IPR026341">
    <property type="entry name" value="T9SS_type_B"/>
</dbReference>
<dbReference type="RefSeq" id="WP_120272541.1">
    <property type="nucleotide sequence ID" value="NZ_RAPN01000001.1"/>
</dbReference>
<evidence type="ECO:0000313" key="2">
    <source>
        <dbReference type="EMBL" id="RKD91220.1"/>
    </source>
</evidence>
<sequence>MKRLFSCFLCLTMCLLGGTLRAQITANSDGVATTSYSTGPQDNIYIFCSQQGGSVGALTAAYSSGDPANYEWLKYNSGTNSFEAFQSDNSNAVSSTINNLADGCYRVNVVSGGNTETYTAWVFNSWYEVSASISESTCEYFQLTGAFTEASSTYNDLGTGGTLQLYKNVQVKWEAGSDLQSSLLSPAIYNPPAESATYKLTVYDQFGCSGEADVYYESIVPEAAFVTDYNSTAAEAPLTVNFTNQSTNADEYEWFFYRDLYEMIDEAESQGSVSDSIMDVALDQNPVYTYQSTGKYMVKLVATKNSSSAVCRDTTYLDYYIIADSSFIEAPNFFTPNNDGTNETFLIKYSSMKSIDIKIFNRWGKQVFSVSRSNLGTFDNDGADLGWDGKIGGRYASPGVYYYVVEGRGRDDRKRKAQGFFHLFRGK</sequence>
<dbReference type="Gene3D" id="2.60.40.10">
    <property type="entry name" value="Immunoglobulins"/>
    <property type="match status" value="1"/>
</dbReference>
<dbReference type="Proteomes" id="UP000283387">
    <property type="component" value="Unassembled WGS sequence"/>
</dbReference>
<proteinExistence type="predicted"/>
<dbReference type="NCBIfam" id="TIGR04131">
    <property type="entry name" value="Bac_Flav_CTERM"/>
    <property type="match status" value="1"/>
</dbReference>